<dbReference type="EMBL" id="JANBUN010000001">
    <property type="protein sequence ID" value="KAJ2808453.1"/>
    <property type="molecule type" value="Genomic_DNA"/>
</dbReference>
<dbReference type="Proteomes" id="UP001140087">
    <property type="component" value="Unassembled WGS sequence"/>
</dbReference>
<sequence length="1336" mass="142905">MAGSASGSMAGTSTPDKAAGGAPEHQPAKDDVVAAGGSGGGGEADTNSDADEKGDAEAQPRKRWLPFGGKRAGKAKKAKEATPMVSLAQLFRFADGRDKLFLAAGTVAACASGVAMPVMTLIFSELLGKFLAYDITEGHRTQADKDELDRETRRFCWYFLALALSMWVAATVQKLMWAVTSERIGKRLRDLFYVSIMRQNIGWFDELSTGELTTRISGDVNLVQEGVSEKFSFVLQYVTTFVAGVILAFVKGWRLTLVVLSVLPLLAGSASLMGILLARDTAGGQDAYAAAGSVADEVLSSIKTVMAFGAQARELARFREKIAVARAAGLRKAWVVGGCMGAIMFSIYGVYALGFWYGGKLVREGRMTAPDVLNAFFSLIMGGFALGNAAPSISAVASARGAAVKVYQVIDRPSPIDAVDTETGAKADHVTGEIEFSDVHFHYPTRAEVPVLQGLSLRVRAGQRVALVGESGCGKSTTVSLVERFYDPVSGVVRVDGVDVRDYNVRSLRQQIGVIMQMPVLFGQTIYQNIVWGAVDGDEPTRDQVVQACKDANAHDFISALPDGYETMCGERGALLSGGQKQRIAIARALVRNPKILLLDEATSALDTAAERVVQEALDRAAANRTTITVAHRLSTIKDADVIYVIAKGRVLESGTHDGLVAQGGAYARLVEAQQLRQELEKGVREHDVDAESTAGSEAEVPVAHRVSVQRAGTGVSEDSVGGEAGEAGEVDPDSEEGRKRQAAVDAALKKRGLSALPRLIGMHWRYALAFVPGVFLSIIDGASLPCFSIVFSRMLTAMALVDPDEQKRKVDLYAGLFFMFAGVVFLAVGGRNLCFVRAGEKITYHVRQDAFAAMLRQDAAYFDRKENGTGALTARLATEANDINKTIGEAFPAFVAGIASIVAGVAIAFTFDWRLTLVILATMPFLVIAFYAEGRSVYASVKVMKSAYEKASQEAAETVANIRTVATLTREVTFVAQFRDNSAEPYRRALRNHVIGSFGYGFAQASMFLVYCLAFFIGSRFVLSNYIRVIDMLSVMYAVVFSAVALGMMAQQSATFTKGLISSEKILATLHSQPVIDAEAAGGVAKDAQGTVALSHVRFAYPTRPRAAILRGISLAVRPGMTVALVGPSGSGKSTVVGLVQRLYDVLAGSVSVEDTDVREWNAGALRANLALVGQEPVLFDYSIAENIAYGRPDATQKEIEAAARQANIHDFVAELPDGYATPLGQTGGRLSGGQKQRIAIARALVRNPKILLLDEASSALDSQSERLVQNALASAASGRTTITIAHRLSTIQNADLIIVFNQGRIVEQGTHDELLAMKGLYSLLVTQQSLDVTS</sequence>
<evidence type="ECO:0000313" key="1">
    <source>
        <dbReference type="EMBL" id="KAJ2808453.1"/>
    </source>
</evidence>
<name>A0ACC1LHU6_9FUNG</name>
<comment type="caution">
    <text evidence="1">The sequence shown here is derived from an EMBL/GenBank/DDBJ whole genome shotgun (WGS) entry which is preliminary data.</text>
</comment>
<reference evidence="1" key="1">
    <citation type="submission" date="2022-07" db="EMBL/GenBank/DDBJ databases">
        <title>Phylogenomic reconstructions and comparative analyses of Kickxellomycotina fungi.</title>
        <authorList>
            <person name="Reynolds N.K."/>
            <person name="Stajich J.E."/>
            <person name="Barry K."/>
            <person name="Grigoriev I.V."/>
            <person name="Crous P."/>
            <person name="Smith M.E."/>
        </authorList>
    </citation>
    <scope>NUCLEOTIDE SEQUENCE</scope>
    <source>
        <strain evidence="1">BCRC 34780</strain>
    </source>
</reference>
<accession>A0ACC1LHU6</accession>
<keyword evidence="2" id="KW-1185">Reference proteome</keyword>
<gene>
    <name evidence="1" type="ORF">H4R21_000042</name>
</gene>
<proteinExistence type="predicted"/>
<organism evidence="1 2">
    <name type="scientific">Coemansia helicoidea</name>
    <dbReference type="NCBI Taxonomy" id="1286919"/>
    <lineage>
        <taxon>Eukaryota</taxon>
        <taxon>Fungi</taxon>
        <taxon>Fungi incertae sedis</taxon>
        <taxon>Zoopagomycota</taxon>
        <taxon>Kickxellomycotina</taxon>
        <taxon>Kickxellomycetes</taxon>
        <taxon>Kickxellales</taxon>
        <taxon>Kickxellaceae</taxon>
        <taxon>Coemansia</taxon>
    </lineage>
</organism>
<evidence type="ECO:0000313" key="2">
    <source>
        <dbReference type="Proteomes" id="UP001140087"/>
    </source>
</evidence>
<protein>
    <submittedName>
        <fullName evidence="1">Uncharacterized protein</fullName>
    </submittedName>
</protein>